<feature type="transmembrane region" description="Helical" evidence="2">
    <location>
        <begin position="66"/>
        <end position="85"/>
    </location>
</feature>
<dbReference type="InterPro" id="IPR009468">
    <property type="entry name" value="DUF1090"/>
</dbReference>
<feature type="transmembrane region" description="Helical" evidence="2">
    <location>
        <begin position="6"/>
        <end position="25"/>
    </location>
</feature>
<dbReference type="Proteomes" id="UP000230639">
    <property type="component" value="Chromosome"/>
</dbReference>
<feature type="region of interest" description="Disordered" evidence="1">
    <location>
        <begin position="162"/>
        <end position="194"/>
    </location>
</feature>
<evidence type="ECO:0008006" key="5">
    <source>
        <dbReference type="Google" id="ProtNLM"/>
    </source>
</evidence>
<evidence type="ECO:0000256" key="1">
    <source>
        <dbReference type="SAM" id="MobiDB-lite"/>
    </source>
</evidence>
<evidence type="ECO:0000313" key="3">
    <source>
        <dbReference type="EMBL" id="ATW53138.1"/>
    </source>
</evidence>
<keyword evidence="2" id="KW-0472">Membrane</keyword>
<dbReference type="Pfam" id="PF06476">
    <property type="entry name" value="DUF1090"/>
    <property type="match status" value="1"/>
</dbReference>
<dbReference type="EMBL" id="CP023345">
    <property type="protein sequence ID" value="ATW53138.1"/>
    <property type="molecule type" value="Genomic_DNA"/>
</dbReference>
<sequence>MYSSNPLTLLFSILIVFGIIALVLLQNPILSCAVISSLIISCCKPYAHLSFTKFHEQRISTMKPQYLRVTILAILLYIFTSPGAMADYEGCEYKRQQLEHQLEYALSYNNAHRVAGLQSALRRINEYCTDKRLLTRKENKVAEKQRKVTERLRELEQVRASGKQEKIMNKQAKLDEAREELAEARRELPSRPVQ</sequence>
<dbReference type="AlphaFoldDB" id="A0A2I5HC52"/>
<protein>
    <recommendedName>
        <fullName evidence="5">DUF1090 domain-containing protein</fullName>
    </recommendedName>
</protein>
<keyword evidence="2" id="KW-0812">Transmembrane</keyword>
<accession>A0A2I5HC52</accession>
<evidence type="ECO:0000313" key="4">
    <source>
        <dbReference type="Proteomes" id="UP000230639"/>
    </source>
</evidence>
<proteinExistence type="predicted"/>
<organism evidence="3 4">
    <name type="scientific">Salmonella diarizonae</name>
    <dbReference type="NCBI Taxonomy" id="59204"/>
    <lineage>
        <taxon>Bacteria</taxon>
        <taxon>Pseudomonadati</taxon>
        <taxon>Pseudomonadota</taxon>
        <taxon>Gammaproteobacteria</taxon>
        <taxon>Enterobacterales</taxon>
        <taxon>Enterobacteriaceae</taxon>
        <taxon>Salmonella</taxon>
    </lineage>
</organism>
<reference evidence="3 4" key="1">
    <citation type="submission" date="2017-09" db="EMBL/GenBank/DDBJ databases">
        <title>Complete genome of Salmonella enterica subsp. diarizonae isolated from stool of a patient with bacterial enteropathy.</title>
        <authorList>
            <person name="Zhou J."/>
            <person name="Chen Q."/>
            <person name="Guo L."/>
            <person name="Fan J."/>
        </authorList>
    </citation>
    <scope>NUCLEOTIDE SEQUENCE [LARGE SCALE GENOMIC DNA]</scope>
    <source>
        <strain evidence="3 4">HZS154</strain>
    </source>
</reference>
<gene>
    <name evidence="3" type="ORF">CNQ75_00465</name>
</gene>
<evidence type="ECO:0000256" key="2">
    <source>
        <dbReference type="SAM" id="Phobius"/>
    </source>
</evidence>
<name>A0A2I5HC52_SALDZ</name>
<keyword evidence="2" id="KW-1133">Transmembrane helix</keyword>